<gene>
    <name evidence="1" type="ORF">ThidrDRAFT_3548</name>
</gene>
<dbReference type="RefSeq" id="WP_007042261.1">
    <property type="nucleotide sequence ID" value="NZ_AFWT01000032.1"/>
</dbReference>
<protein>
    <submittedName>
        <fullName evidence="1">Uncharacterized protein</fullName>
    </submittedName>
</protein>
<evidence type="ECO:0000313" key="1">
    <source>
        <dbReference type="EMBL" id="EGV28654.1"/>
    </source>
</evidence>
<proteinExistence type="predicted"/>
<dbReference type="Proteomes" id="UP000004200">
    <property type="component" value="Unassembled WGS sequence"/>
</dbReference>
<dbReference type="eggNOG" id="ENOG50334AS">
    <property type="taxonomic scope" value="Bacteria"/>
</dbReference>
<comment type="caution">
    <text evidence="1">The sequence shown here is derived from an EMBL/GenBank/DDBJ whole genome shotgun (WGS) entry which is preliminary data.</text>
</comment>
<evidence type="ECO:0000313" key="2">
    <source>
        <dbReference type="Proteomes" id="UP000004200"/>
    </source>
</evidence>
<organism evidence="1 2">
    <name type="scientific">Thiorhodococcus drewsii AZ1</name>
    <dbReference type="NCBI Taxonomy" id="765913"/>
    <lineage>
        <taxon>Bacteria</taxon>
        <taxon>Pseudomonadati</taxon>
        <taxon>Pseudomonadota</taxon>
        <taxon>Gammaproteobacteria</taxon>
        <taxon>Chromatiales</taxon>
        <taxon>Chromatiaceae</taxon>
        <taxon>Thiorhodococcus</taxon>
    </lineage>
</organism>
<name>G2E5I5_9GAMM</name>
<dbReference type="STRING" id="765913.ThidrDRAFT_3548"/>
<sequence length="69" mass="7600">MTVLDHSSVEALVEVICQKGCLQVRRDIAVLESGADLPETLGLDPSERQALLRELKDIMAVYGESCRLD</sequence>
<dbReference type="OrthoDB" id="5772093at2"/>
<reference evidence="1 2" key="1">
    <citation type="submission" date="2011-06" db="EMBL/GenBank/DDBJ databases">
        <title>The draft genome of Thiorhodococcus drewsii AZ1.</title>
        <authorList>
            <consortium name="US DOE Joint Genome Institute (JGI-PGF)"/>
            <person name="Lucas S."/>
            <person name="Han J."/>
            <person name="Lapidus A."/>
            <person name="Cheng J.-F."/>
            <person name="Goodwin L."/>
            <person name="Pitluck S."/>
            <person name="Peters L."/>
            <person name="Land M.L."/>
            <person name="Hauser L."/>
            <person name="Vogl K."/>
            <person name="Liu Z."/>
            <person name="Imhoff J."/>
            <person name="Thiel V."/>
            <person name="Frigaard N.-U."/>
            <person name="Bryant D.A."/>
            <person name="Woyke T.J."/>
        </authorList>
    </citation>
    <scope>NUCLEOTIDE SEQUENCE [LARGE SCALE GENOMIC DNA]</scope>
    <source>
        <strain evidence="1 2">AZ1</strain>
    </source>
</reference>
<accession>G2E5I5</accession>
<dbReference type="AlphaFoldDB" id="G2E5I5"/>
<dbReference type="EMBL" id="AFWT01000032">
    <property type="protein sequence ID" value="EGV28654.1"/>
    <property type="molecule type" value="Genomic_DNA"/>
</dbReference>
<keyword evidence="2" id="KW-1185">Reference proteome</keyword>